<protein>
    <submittedName>
        <fullName evidence="1">Uncharacterized protein</fullName>
    </submittedName>
</protein>
<proteinExistence type="predicted"/>
<evidence type="ECO:0000313" key="2">
    <source>
        <dbReference type="Proteomes" id="UP000292082"/>
    </source>
</evidence>
<dbReference type="AlphaFoldDB" id="A0A4Q9QDH8"/>
<accession>A0A4Q9QDH8</accession>
<reference evidence="1 2" key="1">
    <citation type="submission" date="2019-01" db="EMBL/GenBank/DDBJ databases">
        <title>Draft genome sequences of three monokaryotic isolates of the white-rot basidiomycete fungus Dichomitus squalens.</title>
        <authorList>
            <consortium name="DOE Joint Genome Institute"/>
            <person name="Lopez S.C."/>
            <person name="Andreopoulos B."/>
            <person name="Pangilinan J."/>
            <person name="Lipzen A."/>
            <person name="Riley R."/>
            <person name="Ahrendt S."/>
            <person name="Ng V."/>
            <person name="Barry K."/>
            <person name="Daum C."/>
            <person name="Grigoriev I.V."/>
            <person name="Hilden K.S."/>
            <person name="Makela M.R."/>
            <person name="de Vries R.P."/>
        </authorList>
    </citation>
    <scope>NUCLEOTIDE SEQUENCE [LARGE SCALE GENOMIC DNA]</scope>
    <source>
        <strain evidence="1 2">CBS 464.89</strain>
    </source>
</reference>
<dbReference type="EMBL" id="ML145084">
    <property type="protein sequence ID" value="TBU65400.1"/>
    <property type="molecule type" value="Genomic_DNA"/>
</dbReference>
<keyword evidence="2" id="KW-1185">Reference proteome</keyword>
<dbReference type="Proteomes" id="UP000292082">
    <property type="component" value="Unassembled WGS sequence"/>
</dbReference>
<name>A0A4Q9QDH8_9APHY</name>
<evidence type="ECO:0000313" key="1">
    <source>
        <dbReference type="EMBL" id="TBU65400.1"/>
    </source>
</evidence>
<organism evidence="1 2">
    <name type="scientific">Dichomitus squalens</name>
    <dbReference type="NCBI Taxonomy" id="114155"/>
    <lineage>
        <taxon>Eukaryota</taxon>
        <taxon>Fungi</taxon>
        <taxon>Dikarya</taxon>
        <taxon>Basidiomycota</taxon>
        <taxon>Agaricomycotina</taxon>
        <taxon>Agaricomycetes</taxon>
        <taxon>Polyporales</taxon>
        <taxon>Polyporaceae</taxon>
        <taxon>Dichomitus</taxon>
    </lineage>
</organism>
<sequence>MAWTGRRSGGAGHGSEYCRSGSTFSSSYATFNIFLQQTFSRAGHHCESTALLSNEPSILGRCCMMRDSMRVPPP</sequence>
<gene>
    <name evidence="1" type="ORF">BD310DRAFT_6847</name>
</gene>